<protein>
    <submittedName>
        <fullName evidence="1">Uncharacterized protein</fullName>
    </submittedName>
</protein>
<dbReference type="Proteomes" id="UP000000925">
    <property type="component" value="Chromosome"/>
</dbReference>
<dbReference type="EMBL" id="CP001998">
    <property type="protein sequence ID" value="ADE53356.1"/>
    <property type="molecule type" value="Genomic_DNA"/>
</dbReference>
<organism evidence="1 2">
    <name type="scientific">Coraliomargarita akajimensis (strain DSM 45221 / IAM 15411 / JCM 23193 / KCTC 12865 / 04OKA010-24)</name>
    <dbReference type="NCBI Taxonomy" id="583355"/>
    <lineage>
        <taxon>Bacteria</taxon>
        <taxon>Pseudomonadati</taxon>
        <taxon>Verrucomicrobiota</taxon>
        <taxon>Opitutia</taxon>
        <taxon>Puniceicoccales</taxon>
        <taxon>Coraliomargaritaceae</taxon>
        <taxon>Coraliomargarita</taxon>
    </lineage>
</organism>
<evidence type="ECO:0000313" key="2">
    <source>
        <dbReference type="Proteomes" id="UP000000925"/>
    </source>
</evidence>
<dbReference type="HOGENOM" id="CLU_2860053_0_0_0"/>
<gene>
    <name evidence="1" type="ordered locus">Caka_0331</name>
</gene>
<dbReference type="STRING" id="583355.Caka_0331"/>
<dbReference type="AlphaFoldDB" id="D5EMF0"/>
<dbReference type="KEGG" id="caa:Caka_0331"/>
<evidence type="ECO:0000313" key="1">
    <source>
        <dbReference type="EMBL" id="ADE53356.1"/>
    </source>
</evidence>
<keyword evidence="2" id="KW-1185">Reference proteome</keyword>
<proteinExistence type="predicted"/>
<name>D5EMF0_CORAD</name>
<sequence>MVYTGVPSCLKKGDLATGLFGWSGLVVRCRSSTLRRASLGLEERHLRYPGNGFGALCGEVGGCA</sequence>
<accession>D5EMF0</accession>
<reference evidence="1 2" key="1">
    <citation type="journal article" date="2010" name="Stand. Genomic Sci.">
        <title>Complete genome sequence of Coraliomargarita akajimensis type strain (04OKA010-24).</title>
        <authorList>
            <person name="Mavromatis K."/>
            <person name="Abt B."/>
            <person name="Brambilla E."/>
            <person name="Lapidus A."/>
            <person name="Copeland A."/>
            <person name="Deshpande S."/>
            <person name="Nolan M."/>
            <person name="Lucas S."/>
            <person name="Tice H."/>
            <person name="Cheng J.F."/>
            <person name="Han C."/>
            <person name="Detter J.C."/>
            <person name="Woyke T."/>
            <person name="Goodwin L."/>
            <person name="Pitluck S."/>
            <person name="Held B."/>
            <person name="Brettin T."/>
            <person name="Tapia R."/>
            <person name="Ivanova N."/>
            <person name="Mikhailova N."/>
            <person name="Pati A."/>
            <person name="Liolios K."/>
            <person name="Chen A."/>
            <person name="Palaniappan K."/>
            <person name="Land M."/>
            <person name="Hauser L."/>
            <person name="Chang Y.J."/>
            <person name="Jeffries C.D."/>
            <person name="Rohde M."/>
            <person name="Goker M."/>
            <person name="Bristow J."/>
            <person name="Eisen J.A."/>
            <person name="Markowitz V."/>
            <person name="Hugenholtz P."/>
            <person name="Klenk H.P."/>
            <person name="Kyrpides N.C."/>
        </authorList>
    </citation>
    <scope>NUCLEOTIDE SEQUENCE [LARGE SCALE GENOMIC DNA]</scope>
    <source>
        <strain evidence="2">DSM 45221 / IAM 15411 / JCM 23193 / KCTC 12865</strain>
    </source>
</reference>